<proteinExistence type="predicted"/>
<dbReference type="Proteomes" id="UP000292424">
    <property type="component" value="Chromosome"/>
</dbReference>
<evidence type="ECO:0000313" key="1">
    <source>
        <dbReference type="EMBL" id="QES88932.1"/>
    </source>
</evidence>
<accession>A0A5P2G534</accession>
<name>A0A5P2G534_9BACT</name>
<dbReference type="OrthoDB" id="797909at2"/>
<dbReference type="RefSeq" id="WP_131329880.1">
    <property type="nucleotide sequence ID" value="NZ_CP044016.1"/>
</dbReference>
<organism evidence="1 2">
    <name type="scientific">Rhizosphaericola mali</name>
    <dbReference type="NCBI Taxonomy" id="2545455"/>
    <lineage>
        <taxon>Bacteria</taxon>
        <taxon>Pseudomonadati</taxon>
        <taxon>Bacteroidota</taxon>
        <taxon>Chitinophagia</taxon>
        <taxon>Chitinophagales</taxon>
        <taxon>Chitinophagaceae</taxon>
        <taxon>Rhizosphaericola</taxon>
    </lineage>
</organism>
<evidence type="ECO:0000313" key="2">
    <source>
        <dbReference type="Proteomes" id="UP000292424"/>
    </source>
</evidence>
<gene>
    <name evidence="1" type="ORF">E0W69_009770</name>
</gene>
<protein>
    <submittedName>
        <fullName evidence="1">Uncharacterized protein</fullName>
    </submittedName>
</protein>
<sequence>MQQDKYIKNLLEQLNSGKTLNSYFVTRKLSESILLARIWSIEENEPPTDIYLLKDKESYIGAIQEQETELYAYTTPLSRRKGCMKTALKETVLPHLLQRTPILRGTISRSLLSEKMYIAGKHLAITVGFEMLKEENGQCRLLLDGTKLQKRIFIQGENVTLSHEEKTTMKRLIHKSTLYTSIAQCMMEYREGRNSLSEDLLDVYSQMKVLYEKV</sequence>
<dbReference type="KEGG" id="arac:E0W69_009770"/>
<dbReference type="AlphaFoldDB" id="A0A5P2G534"/>
<reference evidence="1 2" key="1">
    <citation type="submission" date="2019-09" db="EMBL/GenBank/DDBJ databases">
        <title>Complete genome sequence of Arachidicoccus sp. B3-10 isolated from apple orchard soil.</title>
        <authorList>
            <person name="Kim H.S."/>
            <person name="Han K.-I."/>
            <person name="Suh M.K."/>
            <person name="Lee K.C."/>
            <person name="Eom M.K."/>
            <person name="Kim J.-S."/>
            <person name="Kang S.W."/>
            <person name="Sin Y."/>
            <person name="Lee J.-S."/>
        </authorList>
    </citation>
    <scope>NUCLEOTIDE SEQUENCE [LARGE SCALE GENOMIC DNA]</scope>
    <source>
        <strain evidence="1 2">B3-10</strain>
    </source>
</reference>
<keyword evidence="2" id="KW-1185">Reference proteome</keyword>
<dbReference type="EMBL" id="CP044016">
    <property type="protein sequence ID" value="QES88932.1"/>
    <property type="molecule type" value="Genomic_DNA"/>
</dbReference>